<dbReference type="PIRSF" id="PIRSF036625">
    <property type="entry name" value="GAF_ANTAR"/>
    <property type="match status" value="1"/>
</dbReference>
<dbReference type="InterPro" id="IPR036388">
    <property type="entry name" value="WH-like_DNA-bd_sf"/>
</dbReference>
<evidence type="ECO:0000259" key="5">
    <source>
        <dbReference type="PROSITE" id="PS50921"/>
    </source>
</evidence>
<feature type="domain" description="ANTAR" evidence="5">
    <location>
        <begin position="168"/>
        <end position="229"/>
    </location>
</feature>
<protein>
    <submittedName>
        <fullName evidence="6">GAF and ANTAR domain-containing protein</fullName>
    </submittedName>
</protein>
<evidence type="ECO:0000256" key="2">
    <source>
        <dbReference type="ARBA" id="ARBA00022777"/>
    </source>
</evidence>
<evidence type="ECO:0000256" key="4">
    <source>
        <dbReference type="ARBA" id="ARBA00023163"/>
    </source>
</evidence>
<keyword evidence="2" id="KW-0418">Kinase</keyword>
<dbReference type="EMBL" id="CP139779">
    <property type="protein sequence ID" value="WQB71208.1"/>
    <property type="molecule type" value="Genomic_DNA"/>
</dbReference>
<dbReference type="InterPro" id="IPR029016">
    <property type="entry name" value="GAF-like_dom_sf"/>
</dbReference>
<dbReference type="PROSITE" id="PS50921">
    <property type="entry name" value="ANTAR"/>
    <property type="match status" value="1"/>
</dbReference>
<keyword evidence="1" id="KW-0808">Transferase</keyword>
<dbReference type="InterPro" id="IPR003018">
    <property type="entry name" value="GAF"/>
</dbReference>
<dbReference type="SUPFAM" id="SSF52172">
    <property type="entry name" value="CheY-like"/>
    <property type="match status" value="1"/>
</dbReference>
<dbReference type="SUPFAM" id="SSF55781">
    <property type="entry name" value="GAF domain-like"/>
    <property type="match status" value="1"/>
</dbReference>
<gene>
    <name evidence="6" type="ORF">T9R20_04365</name>
</gene>
<name>A0ABZ0VE66_9MICO</name>
<reference evidence="6 7" key="1">
    <citation type="submission" date="2023-06" db="EMBL/GenBank/DDBJ databases">
        <title>Rock-solubilizing bacteria, Microbacterium invictum, promotes re-establishment of vegetation in rocky wasteland by accelerating rock bio-weathering and reshaping soil bacterial community.</title>
        <authorList>
            <person name="Liu C."/>
        </authorList>
    </citation>
    <scope>NUCLEOTIDE SEQUENCE [LARGE SCALE GENOMIC DNA]</scope>
    <source>
        <strain evidence="6 7">X-18</strain>
    </source>
</reference>
<dbReference type="Proteomes" id="UP001324533">
    <property type="component" value="Chromosome"/>
</dbReference>
<accession>A0ABZ0VE66</accession>
<dbReference type="SMART" id="SM01012">
    <property type="entry name" value="ANTAR"/>
    <property type="match status" value="1"/>
</dbReference>
<dbReference type="RefSeq" id="WP_322411326.1">
    <property type="nucleotide sequence ID" value="NZ_CP139779.1"/>
</dbReference>
<keyword evidence="7" id="KW-1185">Reference proteome</keyword>
<sequence>MSTREDQLLHTVGVLADSLVDDFDVVELLQVLVDECTTIFDIVAAGILLRGPEGDLEVIVSTSERSEFVGLMQLRVGEGPCVEAVATGRVVSVPDLSHISDRWPAFASLAMESGFASLHAIPMRLRSTTIGSLNLFGERIGALNEPDATAAKTLADIATISILQQRTAEESALARAQLQRALDSRVVIEQAKGYVAQLEGIDMEAAFQRIRAHARTSQTRLSLVAEAIITGRLAV</sequence>
<keyword evidence="4" id="KW-0804">Transcription</keyword>
<proteinExistence type="predicted"/>
<evidence type="ECO:0000256" key="3">
    <source>
        <dbReference type="ARBA" id="ARBA00023015"/>
    </source>
</evidence>
<dbReference type="Pfam" id="PF03861">
    <property type="entry name" value="ANTAR"/>
    <property type="match status" value="1"/>
</dbReference>
<evidence type="ECO:0000313" key="7">
    <source>
        <dbReference type="Proteomes" id="UP001324533"/>
    </source>
</evidence>
<dbReference type="InterPro" id="IPR011006">
    <property type="entry name" value="CheY-like_superfamily"/>
</dbReference>
<keyword evidence="3" id="KW-0805">Transcription regulation</keyword>
<dbReference type="Gene3D" id="1.10.10.10">
    <property type="entry name" value="Winged helix-like DNA-binding domain superfamily/Winged helix DNA-binding domain"/>
    <property type="match status" value="1"/>
</dbReference>
<dbReference type="Pfam" id="PF13185">
    <property type="entry name" value="GAF_2"/>
    <property type="match status" value="1"/>
</dbReference>
<dbReference type="InterPro" id="IPR005561">
    <property type="entry name" value="ANTAR"/>
</dbReference>
<dbReference type="SMART" id="SM00065">
    <property type="entry name" value="GAF"/>
    <property type="match status" value="1"/>
</dbReference>
<dbReference type="Gene3D" id="3.30.450.40">
    <property type="match status" value="1"/>
</dbReference>
<dbReference type="InterPro" id="IPR012074">
    <property type="entry name" value="GAF_ANTAR"/>
</dbReference>
<organism evidence="6 7">
    <name type="scientific">Microbacterium invictum</name>
    <dbReference type="NCBI Taxonomy" id="515415"/>
    <lineage>
        <taxon>Bacteria</taxon>
        <taxon>Bacillati</taxon>
        <taxon>Actinomycetota</taxon>
        <taxon>Actinomycetes</taxon>
        <taxon>Micrococcales</taxon>
        <taxon>Microbacteriaceae</taxon>
        <taxon>Microbacterium</taxon>
    </lineage>
</organism>
<evidence type="ECO:0000256" key="1">
    <source>
        <dbReference type="ARBA" id="ARBA00022679"/>
    </source>
</evidence>
<evidence type="ECO:0000313" key="6">
    <source>
        <dbReference type="EMBL" id="WQB71208.1"/>
    </source>
</evidence>